<proteinExistence type="predicted"/>
<name>A0A0A0LSM0_CUCSA</name>
<dbReference type="eggNOG" id="ENOG502RYFF">
    <property type="taxonomic scope" value="Eukaryota"/>
</dbReference>
<reference evidence="3 4" key="2">
    <citation type="journal article" date="2009" name="PLoS ONE">
        <title>An integrated genetic and cytogenetic map of the cucumber genome.</title>
        <authorList>
            <person name="Ren Y."/>
            <person name="Zhang Z."/>
            <person name="Liu J."/>
            <person name="Staub J.E."/>
            <person name="Han Y."/>
            <person name="Cheng Z."/>
            <person name="Li X."/>
            <person name="Lu J."/>
            <person name="Miao H."/>
            <person name="Kang H."/>
            <person name="Xie B."/>
            <person name="Gu X."/>
            <person name="Wang X."/>
            <person name="Du Y."/>
            <person name="Jin W."/>
            <person name="Huang S."/>
        </authorList>
    </citation>
    <scope>NUCLEOTIDE SEQUENCE [LARGE SCALE GENOMIC DNA]</scope>
    <source>
        <strain evidence="4">cv. 9930</strain>
    </source>
</reference>
<dbReference type="InterPro" id="IPR044693">
    <property type="entry name" value="SGO_plant"/>
</dbReference>
<sequence length="279" mass="31940">MAKTSSIGSKMRNKLADITNSKTMRSHLEDENSSEASQPKKSVIDQLVKENMGLMKLIMERNKIIELSEAELEKLRASIQKLQLQNWHLAQSNSRFLAEINLGRKRIKSLEHEIECKEALLRAKRLTVEGKAEMNNRNSEWQEGEKATGQPSLAIVNTDTKSGNGNIKPPGRTRSKSMSPSTSYSTVVDKQKVVNKRHCVRRHSSRFRHQVRDLEEKLFEIEDIKLIAGEKEKNSPSSPRSEEVSALQRTSIGRPLRRAAEKIRSYKESRLNIKLRRQE</sequence>
<feature type="region of interest" description="Disordered" evidence="2">
    <location>
        <begin position="1"/>
        <end position="42"/>
    </location>
</feature>
<accession>A0A0A0LSM0</accession>
<keyword evidence="1" id="KW-0175">Coiled coil</keyword>
<feature type="coiled-coil region" evidence="1">
    <location>
        <begin position="65"/>
        <end position="127"/>
    </location>
</feature>
<gene>
    <name evidence="3" type="ORF">Csa_1G097670</name>
</gene>
<feature type="compositionally biased region" description="Polar residues" evidence="2">
    <location>
        <begin position="155"/>
        <end position="165"/>
    </location>
</feature>
<dbReference type="PANTHER" id="PTHR34373">
    <property type="entry name" value="SHUGOSHIN 2"/>
    <property type="match status" value="1"/>
</dbReference>
<dbReference type="OMA" id="MKDYINH"/>
<dbReference type="GO" id="GO:0034090">
    <property type="term" value="P:maintenance of meiotic sister chromatid cohesion"/>
    <property type="evidence" value="ECO:0007669"/>
    <property type="project" value="InterPro"/>
</dbReference>
<evidence type="ECO:0000256" key="2">
    <source>
        <dbReference type="SAM" id="MobiDB-lite"/>
    </source>
</evidence>
<evidence type="ECO:0000256" key="1">
    <source>
        <dbReference type="SAM" id="Coils"/>
    </source>
</evidence>
<feature type="region of interest" description="Disordered" evidence="2">
    <location>
        <begin position="155"/>
        <end position="189"/>
    </location>
</feature>
<dbReference type="PANTHER" id="PTHR34373:SF8">
    <property type="entry name" value="SHUGOSHIN"/>
    <property type="match status" value="1"/>
</dbReference>
<keyword evidence="4" id="KW-1185">Reference proteome</keyword>
<feature type="compositionally biased region" description="Low complexity" evidence="2">
    <location>
        <begin position="176"/>
        <end position="186"/>
    </location>
</feature>
<dbReference type="GO" id="GO:0045144">
    <property type="term" value="P:meiotic sister chromatid segregation"/>
    <property type="evidence" value="ECO:0007669"/>
    <property type="project" value="InterPro"/>
</dbReference>
<evidence type="ECO:0000313" key="3">
    <source>
        <dbReference type="EMBL" id="KGN64788.1"/>
    </source>
</evidence>
<dbReference type="KEGG" id="csv:101205365"/>
<dbReference type="Proteomes" id="UP000029981">
    <property type="component" value="Chromosome 1"/>
</dbReference>
<dbReference type="OrthoDB" id="770508at2759"/>
<dbReference type="STRING" id="3659.A0A0A0LSM0"/>
<reference evidence="3 4" key="3">
    <citation type="journal article" date="2010" name="BMC Genomics">
        <title>Transcriptome sequencing and comparative analysis of cucumber flowers with different sex types.</title>
        <authorList>
            <person name="Guo S."/>
            <person name="Zheng Y."/>
            <person name="Joung J.G."/>
            <person name="Liu S."/>
            <person name="Zhang Z."/>
            <person name="Crasta O.R."/>
            <person name="Sobral B.W."/>
            <person name="Xu Y."/>
            <person name="Huang S."/>
            <person name="Fei Z."/>
        </authorList>
    </citation>
    <scope>NUCLEOTIDE SEQUENCE [LARGE SCALE GENOMIC DNA]</scope>
    <source>
        <strain evidence="4">cv. 9930</strain>
    </source>
</reference>
<reference evidence="3 4" key="1">
    <citation type="journal article" date="2009" name="Nat. Genet.">
        <title>The genome of the cucumber, Cucumis sativus L.</title>
        <authorList>
            <person name="Huang S."/>
            <person name="Li R."/>
            <person name="Zhang Z."/>
            <person name="Li L."/>
            <person name="Gu X."/>
            <person name="Fan W."/>
            <person name="Lucas W.J."/>
            <person name="Wang X."/>
            <person name="Xie B."/>
            <person name="Ni P."/>
            <person name="Ren Y."/>
            <person name="Zhu H."/>
            <person name="Li J."/>
            <person name="Lin K."/>
            <person name="Jin W."/>
            <person name="Fei Z."/>
            <person name="Li G."/>
            <person name="Staub J."/>
            <person name="Kilian A."/>
            <person name="van der Vossen E.A."/>
            <person name="Wu Y."/>
            <person name="Guo J."/>
            <person name="He J."/>
            <person name="Jia Z."/>
            <person name="Ren Y."/>
            <person name="Tian G."/>
            <person name="Lu Y."/>
            <person name="Ruan J."/>
            <person name="Qian W."/>
            <person name="Wang M."/>
            <person name="Huang Q."/>
            <person name="Li B."/>
            <person name="Xuan Z."/>
            <person name="Cao J."/>
            <person name="Asan"/>
            <person name="Wu Z."/>
            <person name="Zhang J."/>
            <person name="Cai Q."/>
            <person name="Bai Y."/>
            <person name="Zhao B."/>
            <person name="Han Y."/>
            <person name="Li Y."/>
            <person name="Li X."/>
            <person name="Wang S."/>
            <person name="Shi Q."/>
            <person name="Liu S."/>
            <person name="Cho W.K."/>
            <person name="Kim J.Y."/>
            <person name="Xu Y."/>
            <person name="Heller-Uszynska K."/>
            <person name="Miao H."/>
            <person name="Cheng Z."/>
            <person name="Zhang S."/>
            <person name="Wu J."/>
            <person name="Yang Y."/>
            <person name="Kang H."/>
            <person name="Li M."/>
            <person name="Liang H."/>
            <person name="Ren X."/>
            <person name="Shi Z."/>
            <person name="Wen M."/>
            <person name="Jian M."/>
            <person name="Yang H."/>
            <person name="Zhang G."/>
            <person name="Yang Z."/>
            <person name="Chen R."/>
            <person name="Liu S."/>
            <person name="Li J."/>
            <person name="Ma L."/>
            <person name="Liu H."/>
            <person name="Zhou Y."/>
            <person name="Zhao J."/>
            <person name="Fang X."/>
            <person name="Li G."/>
            <person name="Fang L."/>
            <person name="Li Y."/>
            <person name="Liu D."/>
            <person name="Zheng H."/>
            <person name="Zhang Y."/>
            <person name="Qin N."/>
            <person name="Li Z."/>
            <person name="Yang G."/>
            <person name="Yang S."/>
            <person name="Bolund L."/>
            <person name="Kristiansen K."/>
            <person name="Zheng H."/>
            <person name="Li S."/>
            <person name="Zhang X."/>
            <person name="Yang H."/>
            <person name="Wang J."/>
            <person name="Sun R."/>
            <person name="Zhang B."/>
            <person name="Jiang S."/>
            <person name="Wang J."/>
            <person name="Du Y."/>
            <person name="Li S."/>
        </authorList>
    </citation>
    <scope>NUCLEOTIDE SEQUENCE [LARGE SCALE GENOMIC DNA]</scope>
    <source>
        <strain evidence="4">cv. 9930</strain>
    </source>
</reference>
<dbReference type="Gramene" id="KGN64788">
    <property type="protein sequence ID" value="KGN64788"/>
    <property type="gene ID" value="Csa_1G097670"/>
</dbReference>
<evidence type="ECO:0008006" key="5">
    <source>
        <dbReference type="Google" id="ProtNLM"/>
    </source>
</evidence>
<feature type="region of interest" description="Disordered" evidence="2">
    <location>
        <begin position="230"/>
        <end position="258"/>
    </location>
</feature>
<dbReference type="EMBL" id="CM002922">
    <property type="protein sequence ID" value="KGN64788.1"/>
    <property type="molecule type" value="Genomic_DNA"/>
</dbReference>
<dbReference type="GO" id="GO:0000775">
    <property type="term" value="C:chromosome, centromeric region"/>
    <property type="evidence" value="ECO:0007669"/>
    <property type="project" value="InterPro"/>
</dbReference>
<protein>
    <recommendedName>
        <fullName evidence="5">Shugoshin C-terminal domain-containing protein</fullName>
    </recommendedName>
</protein>
<dbReference type="AlphaFoldDB" id="A0A0A0LSM0"/>
<evidence type="ECO:0000313" key="4">
    <source>
        <dbReference type="Proteomes" id="UP000029981"/>
    </source>
</evidence>
<organism evidence="3 4">
    <name type="scientific">Cucumis sativus</name>
    <name type="common">Cucumber</name>
    <dbReference type="NCBI Taxonomy" id="3659"/>
    <lineage>
        <taxon>Eukaryota</taxon>
        <taxon>Viridiplantae</taxon>
        <taxon>Streptophyta</taxon>
        <taxon>Embryophyta</taxon>
        <taxon>Tracheophyta</taxon>
        <taxon>Spermatophyta</taxon>
        <taxon>Magnoliopsida</taxon>
        <taxon>eudicotyledons</taxon>
        <taxon>Gunneridae</taxon>
        <taxon>Pentapetalae</taxon>
        <taxon>rosids</taxon>
        <taxon>fabids</taxon>
        <taxon>Cucurbitales</taxon>
        <taxon>Cucurbitaceae</taxon>
        <taxon>Benincaseae</taxon>
        <taxon>Cucumis</taxon>
    </lineage>
</organism>
<reference evidence="3 4" key="4">
    <citation type="journal article" date="2011" name="BMC Genomics">
        <title>RNA-Seq improves annotation of protein-coding genes in the cucumber genome.</title>
        <authorList>
            <person name="Li Z."/>
            <person name="Zhang Z."/>
            <person name="Yan P."/>
            <person name="Huang S."/>
            <person name="Fei Z."/>
            <person name="Lin K."/>
        </authorList>
    </citation>
    <scope>NUCLEOTIDE SEQUENCE [LARGE SCALE GENOMIC DNA]</scope>
    <source>
        <strain evidence="4">cv. 9930</strain>
    </source>
</reference>